<accession>A0A6J4HSX9</accession>
<proteinExistence type="predicted"/>
<evidence type="ECO:0000313" key="1">
    <source>
        <dbReference type="EMBL" id="CAA9230176.1"/>
    </source>
</evidence>
<dbReference type="EMBL" id="CADCSZ010000072">
    <property type="protein sequence ID" value="CAA9230176.1"/>
    <property type="molecule type" value="Genomic_DNA"/>
</dbReference>
<dbReference type="AlphaFoldDB" id="A0A6J4HSX9"/>
<sequence length="37" mass="3875">MMVVGPAEPALGRAGWWGAASRIINDYTDDARLATAA</sequence>
<name>A0A6J4HSX9_9ACTN</name>
<reference evidence="1" key="1">
    <citation type="submission" date="2020-02" db="EMBL/GenBank/DDBJ databases">
        <authorList>
            <person name="Meier V. D."/>
        </authorList>
    </citation>
    <scope>NUCLEOTIDE SEQUENCE</scope>
    <source>
        <strain evidence="1">AVDCRST_MAG76</strain>
    </source>
</reference>
<organism evidence="1">
    <name type="scientific">uncultured Acidimicrobiales bacterium</name>
    <dbReference type="NCBI Taxonomy" id="310071"/>
    <lineage>
        <taxon>Bacteria</taxon>
        <taxon>Bacillati</taxon>
        <taxon>Actinomycetota</taxon>
        <taxon>Acidimicrobiia</taxon>
        <taxon>Acidimicrobiales</taxon>
        <taxon>environmental samples</taxon>
    </lineage>
</organism>
<protein>
    <submittedName>
        <fullName evidence="1">Uncharacterized protein</fullName>
    </submittedName>
</protein>
<gene>
    <name evidence="1" type="ORF">AVDCRST_MAG76-1199</name>
</gene>